<evidence type="ECO:0000256" key="2">
    <source>
        <dbReference type="ARBA" id="ARBA00012485"/>
    </source>
</evidence>
<comment type="catalytic activity">
    <reaction evidence="1">
        <text>S-ubiquitinyl-[E2 ubiquitin-conjugating enzyme]-L-cysteine + [acceptor protein]-L-lysine = [E2 ubiquitin-conjugating enzyme]-L-cysteine + N(6)-ubiquitinyl-[acceptor protein]-L-lysine.</text>
        <dbReference type="EC" id="2.3.2.26"/>
    </reaction>
</comment>
<dbReference type="GO" id="GO:0006511">
    <property type="term" value="P:ubiquitin-dependent protein catabolic process"/>
    <property type="evidence" value="ECO:0007669"/>
    <property type="project" value="TreeGrafter"/>
</dbReference>
<dbReference type="PANTHER" id="PTHR45700:SF2">
    <property type="entry name" value="UBIQUITIN-PROTEIN LIGASE E3C"/>
    <property type="match status" value="1"/>
</dbReference>
<dbReference type="AlphaFoldDB" id="A0AAD5QKG7"/>
<sequence length="408" mass="45543">MNASVLGSEYEPASCLSPCFVIIASIPTAPPFPCNRVIIASDKADQTVNTSNIVSVESFMTSSIDAAFESPTFLALCKHGVLFPTDENIWSLVTFGKQILNSETAMLLATSSPCMNKLWKLLVGLEFRGPSGCYSNHIDLLKMGHPLDDESRDQLTHALSLFCGCLVAVISSIDDADFLSGHPNLVFNNDKLTEIITVIRDVGLGLIDLAFPDDFFVTAKAAEERSRDAAKWSRLYETVVTTLQSLYAKDSRVHFLSPDFWSNHRKTISRRSFLPLRRRANRTENIQRMFTPFTFVRFLHGRPLVNDDDSSGNEDEPGPASDLPATSADLRNLSIIKSIPFVVPFMQRVKIFQDLLAHDRETNGIADEFQSFEGFSARRHGINIAVRRQHLYEDAFKGLSMGNGKFYM</sequence>
<feature type="region of interest" description="Disordered" evidence="4">
    <location>
        <begin position="306"/>
        <end position="325"/>
    </location>
</feature>
<accession>A0AAD5QKG7</accession>
<evidence type="ECO:0000313" key="5">
    <source>
        <dbReference type="EMBL" id="KAJ1355348.1"/>
    </source>
</evidence>
<dbReference type="Proteomes" id="UP001196413">
    <property type="component" value="Unassembled WGS sequence"/>
</dbReference>
<dbReference type="InterPro" id="IPR044611">
    <property type="entry name" value="E3A/B/C-like"/>
</dbReference>
<name>A0AAD5QKG7_PARTN</name>
<evidence type="ECO:0000256" key="3">
    <source>
        <dbReference type="ARBA" id="ARBA00022679"/>
    </source>
</evidence>
<protein>
    <recommendedName>
        <fullName evidence="2">HECT-type E3 ubiquitin transferase</fullName>
        <ecNumber evidence="2">2.3.2.26</ecNumber>
    </recommendedName>
</protein>
<evidence type="ECO:0000256" key="4">
    <source>
        <dbReference type="SAM" id="MobiDB-lite"/>
    </source>
</evidence>
<evidence type="ECO:0000313" key="6">
    <source>
        <dbReference type="Proteomes" id="UP001196413"/>
    </source>
</evidence>
<dbReference type="EMBL" id="JAHQIW010002454">
    <property type="protein sequence ID" value="KAJ1355348.1"/>
    <property type="molecule type" value="Genomic_DNA"/>
</dbReference>
<evidence type="ECO:0000256" key="1">
    <source>
        <dbReference type="ARBA" id="ARBA00000885"/>
    </source>
</evidence>
<keyword evidence="6" id="KW-1185">Reference proteome</keyword>
<dbReference type="GO" id="GO:0061630">
    <property type="term" value="F:ubiquitin protein ligase activity"/>
    <property type="evidence" value="ECO:0007669"/>
    <property type="project" value="UniProtKB-EC"/>
</dbReference>
<comment type="caution">
    <text evidence="5">The sequence shown here is derived from an EMBL/GenBank/DDBJ whole genome shotgun (WGS) entry which is preliminary data.</text>
</comment>
<reference evidence="5" key="1">
    <citation type="submission" date="2021-06" db="EMBL/GenBank/DDBJ databases">
        <title>Parelaphostrongylus tenuis whole genome reference sequence.</title>
        <authorList>
            <person name="Garwood T.J."/>
            <person name="Larsen P.A."/>
            <person name="Fountain-Jones N.M."/>
            <person name="Garbe J.R."/>
            <person name="Macchietto M.G."/>
            <person name="Kania S.A."/>
            <person name="Gerhold R.W."/>
            <person name="Richards J.E."/>
            <person name="Wolf T.M."/>
        </authorList>
    </citation>
    <scope>NUCLEOTIDE SEQUENCE</scope>
    <source>
        <strain evidence="5">MNPRO001-30</strain>
        <tissue evidence="5">Meninges</tissue>
    </source>
</reference>
<dbReference type="PANTHER" id="PTHR45700">
    <property type="entry name" value="UBIQUITIN-PROTEIN LIGASE E3C"/>
    <property type="match status" value="1"/>
</dbReference>
<dbReference type="EC" id="2.3.2.26" evidence="2"/>
<keyword evidence="3" id="KW-0808">Transferase</keyword>
<organism evidence="5 6">
    <name type="scientific">Parelaphostrongylus tenuis</name>
    <name type="common">Meningeal worm</name>
    <dbReference type="NCBI Taxonomy" id="148309"/>
    <lineage>
        <taxon>Eukaryota</taxon>
        <taxon>Metazoa</taxon>
        <taxon>Ecdysozoa</taxon>
        <taxon>Nematoda</taxon>
        <taxon>Chromadorea</taxon>
        <taxon>Rhabditida</taxon>
        <taxon>Rhabditina</taxon>
        <taxon>Rhabditomorpha</taxon>
        <taxon>Strongyloidea</taxon>
        <taxon>Metastrongylidae</taxon>
        <taxon>Parelaphostrongylus</taxon>
    </lineage>
</organism>
<dbReference type="GO" id="GO:0000209">
    <property type="term" value="P:protein polyubiquitination"/>
    <property type="evidence" value="ECO:0007669"/>
    <property type="project" value="InterPro"/>
</dbReference>
<gene>
    <name evidence="5" type="ORF">KIN20_012725</name>
</gene>
<feature type="compositionally biased region" description="Acidic residues" evidence="4">
    <location>
        <begin position="306"/>
        <end position="317"/>
    </location>
</feature>
<proteinExistence type="predicted"/>